<organism evidence="5 6">
    <name type="scientific">Pomacea canaliculata</name>
    <name type="common">Golden apple snail</name>
    <dbReference type="NCBI Taxonomy" id="400727"/>
    <lineage>
        <taxon>Eukaryota</taxon>
        <taxon>Metazoa</taxon>
        <taxon>Spiralia</taxon>
        <taxon>Lophotrochozoa</taxon>
        <taxon>Mollusca</taxon>
        <taxon>Gastropoda</taxon>
        <taxon>Caenogastropoda</taxon>
        <taxon>Architaenioglossa</taxon>
        <taxon>Ampullarioidea</taxon>
        <taxon>Ampullariidae</taxon>
        <taxon>Pomacea</taxon>
    </lineage>
</organism>
<dbReference type="GO" id="GO:0016020">
    <property type="term" value="C:membrane"/>
    <property type="evidence" value="ECO:0007669"/>
    <property type="project" value="UniProtKB-SubCell"/>
</dbReference>
<dbReference type="InterPro" id="IPR020846">
    <property type="entry name" value="MFS_dom"/>
</dbReference>
<dbReference type="GO" id="GO:0008028">
    <property type="term" value="F:monocarboxylic acid transmembrane transporter activity"/>
    <property type="evidence" value="ECO:0007669"/>
    <property type="project" value="TreeGrafter"/>
</dbReference>
<dbReference type="InterPro" id="IPR036259">
    <property type="entry name" value="MFS_trans_sf"/>
</dbReference>
<feature type="transmembrane region" description="Helical" evidence="3">
    <location>
        <begin position="76"/>
        <end position="94"/>
    </location>
</feature>
<dbReference type="OrthoDB" id="6286464at2759"/>
<dbReference type="EMBL" id="PZQS01000011">
    <property type="protein sequence ID" value="PVD22172.1"/>
    <property type="molecule type" value="Genomic_DNA"/>
</dbReference>
<dbReference type="Pfam" id="PF07690">
    <property type="entry name" value="MFS_1"/>
    <property type="match status" value="1"/>
</dbReference>
<dbReference type="SUPFAM" id="SSF103473">
    <property type="entry name" value="MFS general substrate transporter"/>
    <property type="match status" value="1"/>
</dbReference>
<evidence type="ECO:0000313" key="5">
    <source>
        <dbReference type="EMBL" id="PVD22172.1"/>
    </source>
</evidence>
<dbReference type="AlphaFoldDB" id="A0A2T7NLX9"/>
<reference evidence="5 6" key="1">
    <citation type="submission" date="2018-04" db="EMBL/GenBank/DDBJ databases">
        <title>The genome of golden apple snail Pomacea canaliculata provides insight into stress tolerance and invasive adaptation.</title>
        <authorList>
            <person name="Liu C."/>
            <person name="Liu B."/>
            <person name="Ren Y."/>
            <person name="Zhang Y."/>
            <person name="Wang H."/>
            <person name="Li S."/>
            <person name="Jiang F."/>
            <person name="Yin L."/>
            <person name="Zhang G."/>
            <person name="Qian W."/>
            <person name="Fan W."/>
        </authorList>
    </citation>
    <scope>NUCLEOTIDE SEQUENCE [LARGE SCALE GENOMIC DNA]</scope>
    <source>
        <strain evidence="5">SZHN2017</strain>
        <tissue evidence="5">Muscle</tissue>
    </source>
</reference>
<feature type="compositionally biased region" description="Basic and acidic residues" evidence="2">
    <location>
        <begin position="50"/>
        <end position="59"/>
    </location>
</feature>
<feature type="transmembrane region" description="Helical" evidence="3">
    <location>
        <begin position="506"/>
        <end position="525"/>
    </location>
</feature>
<dbReference type="PANTHER" id="PTHR11360:SF306">
    <property type="entry name" value="RE01051P"/>
    <property type="match status" value="1"/>
</dbReference>
<keyword evidence="3" id="KW-1133">Transmembrane helix</keyword>
<evidence type="ECO:0000259" key="4">
    <source>
        <dbReference type="PROSITE" id="PS50850"/>
    </source>
</evidence>
<feature type="transmembrane region" description="Helical" evidence="3">
    <location>
        <begin position="468"/>
        <end position="486"/>
    </location>
</feature>
<feature type="transmembrane region" description="Helical" evidence="3">
    <location>
        <begin position="147"/>
        <end position="167"/>
    </location>
</feature>
<comment type="caution">
    <text evidence="5">The sequence shown here is derived from an EMBL/GenBank/DDBJ whole genome shotgun (WGS) entry which is preliminary data.</text>
</comment>
<dbReference type="InterPro" id="IPR011701">
    <property type="entry name" value="MFS"/>
</dbReference>
<dbReference type="PROSITE" id="PS50850">
    <property type="entry name" value="MFS"/>
    <property type="match status" value="1"/>
</dbReference>
<gene>
    <name evidence="5" type="ORF">C0Q70_17977</name>
</gene>
<keyword evidence="3" id="KW-0812">Transmembrane</keyword>
<proteinExistence type="predicted"/>
<feature type="transmembrane region" description="Helical" evidence="3">
    <location>
        <begin position="413"/>
        <end position="434"/>
    </location>
</feature>
<feature type="transmembrane region" description="Helical" evidence="3">
    <location>
        <begin position="446"/>
        <end position="462"/>
    </location>
</feature>
<sequence>MPEKTSSIAGENQLAVGPQDNGDATSSEKLPEEENLLIQDNKINLTSEQSDARGEDNDKKKIEDDDYKALLQDRGWAWFVVLGCFLSHVITGGFERSDGVLFLQFTEKFQESAQLTAWPGALCSSVRLLAGPIATAVSNRFSVRTSVMAGTFIFALGVAVSGLAPSVPYLFFTYGFLQGFGRGLVYAPGVVVVGMYFNRHRGLSTGLGTAGVGLGTFLFPPMVEMLFEQFGFSGAFLMLSGIALHLCIVAALFRPLFIHRSIVIGDRKKKSVAKDLDDLGEERAFVASKEGSLDLPKSTKKDASSITIELSLDSSDHDFQDGGSSAEKFQESPRLRSRSRIKNCCKSVISSCFPVEEQKMDKKKQKLIEWSLLKNPPFLFYCFSICLFTAAFKSAFTFLPALAASSGISKIEAAYLLSISGIVDTIGRVLAGFILDMPRIKPFRPLAYNGIIFVIVVLSFLSPLMNHFTGFAVLFGLYGMMTGAYVSQKSVVIVDILGQEKLTSSFGLLICFQGIGTAIGPPLSGLLRDIYGSFKEAFFMGGAAMAAAGGLMIVSNIYRIVMQHRLKAAMKSTKEHADDN</sequence>
<keyword evidence="3" id="KW-0472">Membrane</keyword>
<accession>A0A2T7NLX9</accession>
<keyword evidence="6" id="KW-1185">Reference proteome</keyword>
<feature type="transmembrane region" description="Helical" evidence="3">
    <location>
        <begin position="537"/>
        <end position="561"/>
    </location>
</feature>
<name>A0A2T7NLX9_POMCA</name>
<evidence type="ECO:0000313" key="6">
    <source>
        <dbReference type="Proteomes" id="UP000245119"/>
    </source>
</evidence>
<comment type="subcellular location">
    <subcellularLocation>
        <location evidence="1">Membrane</location>
        <topology evidence="1">Multi-pass membrane protein</topology>
    </subcellularLocation>
</comment>
<feature type="domain" description="Major facilitator superfamily (MFS) profile" evidence="4">
    <location>
        <begin position="76"/>
        <end position="567"/>
    </location>
</feature>
<dbReference type="CDD" id="cd17352">
    <property type="entry name" value="MFS_MCT_SLC16"/>
    <property type="match status" value="1"/>
</dbReference>
<dbReference type="Gene3D" id="1.20.1250.20">
    <property type="entry name" value="MFS general substrate transporter like domains"/>
    <property type="match status" value="1"/>
</dbReference>
<evidence type="ECO:0000256" key="2">
    <source>
        <dbReference type="SAM" id="MobiDB-lite"/>
    </source>
</evidence>
<feature type="transmembrane region" description="Helical" evidence="3">
    <location>
        <begin position="204"/>
        <end position="223"/>
    </location>
</feature>
<feature type="transmembrane region" description="Helical" evidence="3">
    <location>
        <begin position="235"/>
        <end position="257"/>
    </location>
</feature>
<protein>
    <recommendedName>
        <fullName evidence="4">Major facilitator superfamily (MFS) profile domain-containing protein</fullName>
    </recommendedName>
</protein>
<dbReference type="InterPro" id="IPR050327">
    <property type="entry name" value="Proton-linked_MCT"/>
</dbReference>
<evidence type="ECO:0000256" key="3">
    <source>
        <dbReference type="SAM" id="Phobius"/>
    </source>
</evidence>
<evidence type="ECO:0000256" key="1">
    <source>
        <dbReference type="ARBA" id="ARBA00004141"/>
    </source>
</evidence>
<feature type="transmembrane region" description="Helical" evidence="3">
    <location>
        <begin position="378"/>
        <end position="401"/>
    </location>
</feature>
<feature type="transmembrane region" description="Helical" evidence="3">
    <location>
        <begin position="179"/>
        <end position="197"/>
    </location>
</feature>
<feature type="region of interest" description="Disordered" evidence="2">
    <location>
        <begin position="1"/>
        <end position="59"/>
    </location>
</feature>
<dbReference type="PANTHER" id="PTHR11360">
    <property type="entry name" value="MONOCARBOXYLATE TRANSPORTER"/>
    <property type="match status" value="1"/>
</dbReference>
<dbReference type="Proteomes" id="UP000245119">
    <property type="component" value="Linkage Group LG11"/>
</dbReference>
<feature type="compositionally biased region" description="Polar residues" evidence="2">
    <location>
        <begin position="1"/>
        <end position="10"/>
    </location>
</feature>